<dbReference type="VEuPathDB" id="FungiDB:RhiirFUN_023000"/>
<protein>
    <recommendedName>
        <fullName evidence="4">Crinkler effector protein N-terminal domain-containing protein</fullName>
    </recommendedName>
</protein>
<dbReference type="InterPro" id="IPR045379">
    <property type="entry name" value="Crinkler_N"/>
</dbReference>
<organism evidence="5 6">
    <name type="scientific">Rhizophagus irregularis</name>
    <dbReference type="NCBI Taxonomy" id="588596"/>
    <lineage>
        <taxon>Eukaryota</taxon>
        <taxon>Fungi</taxon>
        <taxon>Fungi incertae sedis</taxon>
        <taxon>Mucoromycota</taxon>
        <taxon>Glomeromycotina</taxon>
        <taxon>Glomeromycetes</taxon>
        <taxon>Glomerales</taxon>
        <taxon>Glomeraceae</taxon>
        <taxon>Rhizophagus</taxon>
    </lineage>
</organism>
<name>A0A2I1GDS7_9GLOM</name>
<gene>
    <name evidence="5" type="ORF">RhiirA4_459182</name>
</gene>
<dbReference type="GO" id="GO:0043657">
    <property type="term" value="C:host cell"/>
    <property type="evidence" value="ECO:0007669"/>
    <property type="project" value="UniProtKB-SubCell"/>
</dbReference>
<reference evidence="5 6" key="1">
    <citation type="submission" date="2015-10" db="EMBL/GenBank/DDBJ databases">
        <title>Genome analyses suggest a sexual origin of heterokaryosis in a supposedly ancient asexual fungus.</title>
        <authorList>
            <person name="Ropars J."/>
            <person name="Sedzielewska K."/>
            <person name="Noel J."/>
            <person name="Charron P."/>
            <person name="Farinelli L."/>
            <person name="Marton T."/>
            <person name="Kruger M."/>
            <person name="Pelin A."/>
            <person name="Brachmann A."/>
            <person name="Corradi N."/>
        </authorList>
    </citation>
    <scope>NUCLEOTIDE SEQUENCE [LARGE SCALE GENOMIC DNA]</scope>
    <source>
        <strain evidence="5 6">A4</strain>
    </source>
</reference>
<dbReference type="GO" id="GO:0005576">
    <property type="term" value="C:extracellular region"/>
    <property type="evidence" value="ECO:0007669"/>
    <property type="project" value="UniProtKB-SubCell"/>
</dbReference>
<feature type="domain" description="Crinkler effector protein N-terminal" evidence="4">
    <location>
        <begin position="140"/>
        <end position="237"/>
    </location>
</feature>
<evidence type="ECO:0000256" key="1">
    <source>
        <dbReference type="ARBA" id="ARBA00004340"/>
    </source>
</evidence>
<sequence length="501" mass="58399">MNMNTPETTKTNETYLGQDAITSYLRERKGKPSYHGFLTQYRDVIVKTLFSSSFWGDLDNSWATNFLREMGKLNLDQEILDSLKAKVSTERLQRKKDLQTFWQGVIEEHGKVSEQKRKITEDDEKENVKPSSKKCRQSIITLICLVEGSTRLANAFPIDINREQLVGHLKKLIKKENDFINVNANKLRLWKVKIHDDDDEQLSNLLLLDKDELLPTRKISEYFPSSPLQRHINIIVKLPHSALRLEEVLSYPPPHIGYSPYGTTSKTTTRAGGKPPRKVMLWENFFDNVNAYSFDELDRERKFKEPMFVNDFIVTEEEVVRQALNVNIFLVLNRLFPDYKFSMRKVYASGKPDYSCYYQEKLLILVIETKRIHILEGIKDGQKLSDFYKTNAKARDVVQQLYNYMSENELQFGVLSTYDKHWFVKRDYQDIYISESLSLDSSSPPVLKAYAYIALQAKENPYSLHPNRIKVQLFDENNKLKSWKQIITEADTRSSKSGVPN</sequence>
<dbReference type="EMBL" id="LLXI01000345">
    <property type="protein sequence ID" value="PKY44777.1"/>
    <property type="molecule type" value="Genomic_DNA"/>
</dbReference>
<evidence type="ECO:0000256" key="3">
    <source>
        <dbReference type="ARBA" id="ARBA00022525"/>
    </source>
</evidence>
<accession>A0A2I1GDS7</accession>
<dbReference type="VEuPathDB" id="FungiDB:RhiirA1_392180"/>
<evidence type="ECO:0000256" key="2">
    <source>
        <dbReference type="ARBA" id="ARBA00004613"/>
    </source>
</evidence>
<dbReference type="Pfam" id="PF20147">
    <property type="entry name" value="Crinkler"/>
    <property type="match status" value="1"/>
</dbReference>
<keyword evidence="3" id="KW-0964">Secreted</keyword>
<evidence type="ECO:0000313" key="6">
    <source>
        <dbReference type="Proteomes" id="UP000234323"/>
    </source>
</evidence>
<evidence type="ECO:0000259" key="4">
    <source>
        <dbReference type="Pfam" id="PF20147"/>
    </source>
</evidence>
<proteinExistence type="predicted"/>
<keyword evidence="6" id="KW-1185">Reference proteome</keyword>
<comment type="subcellular location">
    <subcellularLocation>
        <location evidence="1">Host cell</location>
    </subcellularLocation>
    <subcellularLocation>
        <location evidence="2">Secreted</location>
    </subcellularLocation>
</comment>
<comment type="caution">
    <text evidence="5">The sequence shown here is derived from an EMBL/GenBank/DDBJ whole genome shotgun (WGS) entry which is preliminary data.</text>
</comment>
<evidence type="ECO:0000313" key="5">
    <source>
        <dbReference type="EMBL" id="PKY44777.1"/>
    </source>
</evidence>
<dbReference type="AlphaFoldDB" id="A0A2I1GDS7"/>
<dbReference type="Proteomes" id="UP000234323">
    <property type="component" value="Unassembled WGS sequence"/>
</dbReference>
<dbReference type="VEuPathDB" id="FungiDB:FUN_017648"/>